<protein>
    <submittedName>
        <fullName evidence="1">Uncharacterized protein</fullName>
    </submittedName>
</protein>
<reference evidence="1 2" key="1">
    <citation type="journal article" date="2019" name="Int. J. Syst. Evol. Microbiol.">
        <title>The Global Catalogue of Microorganisms (GCM) 10K type strain sequencing project: providing services to taxonomists for standard genome sequencing and annotation.</title>
        <authorList>
            <consortium name="The Broad Institute Genomics Platform"/>
            <consortium name="The Broad Institute Genome Sequencing Center for Infectious Disease"/>
            <person name="Wu L."/>
            <person name="Ma J."/>
        </authorList>
    </citation>
    <scope>NUCLEOTIDE SEQUENCE [LARGE SCALE GENOMIC DNA]</scope>
    <source>
        <strain evidence="1 2">JCM 15309</strain>
    </source>
</reference>
<comment type="caution">
    <text evidence="1">The sequence shown here is derived from an EMBL/GenBank/DDBJ whole genome shotgun (WGS) entry which is preliminary data.</text>
</comment>
<dbReference type="RefSeq" id="WP_344041277.1">
    <property type="nucleotide sequence ID" value="NZ_BAAAPB010000001.1"/>
</dbReference>
<keyword evidence="2" id="KW-1185">Reference proteome</keyword>
<organism evidence="1 2">
    <name type="scientific">Nocardioides panacihumi</name>
    <dbReference type="NCBI Taxonomy" id="400774"/>
    <lineage>
        <taxon>Bacteria</taxon>
        <taxon>Bacillati</taxon>
        <taxon>Actinomycetota</taxon>
        <taxon>Actinomycetes</taxon>
        <taxon>Propionibacteriales</taxon>
        <taxon>Nocardioidaceae</taxon>
        <taxon>Nocardioides</taxon>
    </lineage>
</organism>
<evidence type="ECO:0000313" key="1">
    <source>
        <dbReference type="EMBL" id="GAA1945778.1"/>
    </source>
</evidence>
<dbReference type="Proteomes" id="UP001500571">
    <property type="component" value="Unassembled WGS sequence"/>
</dbReference>
<name>A0ABN2Q7A4_9ACTN</name>
<proteinExistence type="predicted"/>
<gene>
    <name evidence="1" type="ORF">GCM10009798_00950</name>
</gene>
<sequence length="171" mass="17754">MTRVALVPGVPALLPAYSSLEDPVAPLRAACLDAVAWLGPAPRVIASAQGSRVAAALLDEVASEAERRAVDDVAHHPGVLVVGNGSARRTDVSPGPFDPRALPFDDALFAALGGPDPAALRSLDAALAEELWADVGCFGELADLLGGASLVGVDYDDAPYGVQYWVMRWRA</sequence>
<evidence type="ECO:0000313" key="2">
    <source>
        <dbReference type="Proteomes" id="UP001500571"/>
    </source>
</evidence>
<dbReference type="Gene3D" id="3.40.830.10">
    <property type="entry name" value="LigB-like"/>
    <property type="match status" value="1"/>
</dbReference>
<accession>A0ABN2Q7A4</accession>
<dbReference type="EMBL" id="BAAAPB010000001">
    <property type="protein sequence ID" value="GAA1945778.1"/>
    <property type="molecule type" value="Genomic_DNA"/>
</dbReference>